<sequence length="412" mass="44259">METMSRILGKKIALFVLAYCRSCWGRGLATASIGSLRALAVLLIVGAMHAGFQDAVAFSSEDSANGSVQVALVIGNSSYRTIPLPNPVNDARDISAKLRKLGFTVIERENLTSKQVGSTLREFRSRLKPGSVALFFYAGHGLQLKGSNYLPVVDAEIVGEEDVPIQSINVSQVLNIMEDAKTRLNLVFLDACRNNPFGRSFRSTAGGLAKVDAPSGTLISFATRPGNVASDGSGKNGLYTQYLLTYMDVPGQPIEQILKRVVSGVKLESRGEQEPWMEGSIDGDFCFGGCTSGTDAALAPSPPANNAASVELTLWESIKTSQSASDYQAYLDQYPKGRFVALANSRLQALKPPTTRPVQQAALPVEAAVRPNIVPPPTGCPSCNCSELILIMSMGVEPLTDVQTNFYRQKCR</sequence>
<evidence type="ECO:0000259" key="1">
    <source>
        <dbReference type="PROSITE" id="PS50208"/>
    </source>
</evidence>
<gene>
    <name evidence="2" type="ORF">ACCAA_890003</name>
</gene>
<dbReference type="SUPFAM" id="SSF52129">
    <property type="entry name" value="Caspase-like"/>
    <property type="match status" value="1"/>
</dbReference>
<keyword evidence="3" id="KW-1185">Reference proteome</keyword>
<dbReference type="InterPro" id="IPR029030">
    <property type="entry name" value="Caspase-like_dom_sf"/>
</dbReference>
<dbReference type="AlphaFoldDB" id="A0A1A8Y173"/>
<accession>A0A1A8Y173</accession>
<protein>
    <recommendedName>
        <fullName evidence="1">Caspase family p20 domain-containing protein</fullName>
    </recommendedName>
</protein>
<name>A0A1A8Y173_9PROT</name>
<dbReference type="InterPro" id="IPR011600">
    <property type="entry name" value="Pept_C14_caspase"/>
</dbReference>
<dbReference type="GO" id="GO:0006508">
    <property type="term" value="P:proteolysis"/>
    <property type="evidence" value="ECO:0007669"/>
    <property type="project" value="InterPro"/>
</dbReference>
<dbReference type="PANTHER" id="PTHR22576">
    <property type="entry name" value="MUCOSA ASSOCIATED LYMPHOID TISSUE LYMPHOMA TRANSLOCATION PROTEIN 1/PARACASPASE"/>
    <property type="match status" value="1"/>
</dbReference>
<dbReference type="PROSITE" id="PS50208">
    <property type="entry name" value="CASPASE_P20"/>
    <property type="match status" value="1"/>
</dbReference>
<dbReference type="InterPro" id="IPR052039">
    <property type="entry name" value="Caspase-related_regulators"/>
</dbReference>
<organism evidence="2 3">
    <name type="scientific">Candidatus Accumulibacter aalborgensis</name>
    <dbReference type="NCBI Taxonomy" id="1860102"/>
    <lineage>
        <taxon>Bacteria</taxon>
        <taxon>Pseudomonadati</taxon>
        <taxon>Pseudomonadota</taxon>
        <taxon>Betaproteobacteria</taxon>
        <taxon>Candidatus Accumulibacter</taxon>
    </lineage>
</organism>
<dbReference type="Gene3D" id="3.40.50.1460">
    <property type="match status" value="1"/>
</dbReference>
<dbReference type="Pfam" id="PF00656">
    <property type="entry name" value="Peptidase_C14"/>
    <property type="match status" value="1"/>
</dbReference>
<reference evidence="2 3" key="1">
    <citation type="submission" date="2016-06" db="EMBL/GenBank/DDBJ databases">
        <authorList>
            <person name="Kjaerup R.B."/>
            <person name="Dalgaard T.S."/>
            <person name="Juul-Madsen H.R."/>
        </authorList>
    </citation>
    <scope>NUCLEOTIDE SEQUENCE [LARGE SCALE GENOMIC DNA]</scope>
    <source>
        <strain evidence="2">3</strain>
    </source>
</reference>
<evidence type="ECO:0000313" key="3">
    <source>
        <dbReference type="Proteomes" id="UP000199169"/>
    </source>
</evidence>
<dbReference type="PANTHER" id="PTHR22576:SF37">
    <property type="entry name" value="MUCOSA-ASSOCIATED LYMPHOID TISSUE LYMPHOMA TRANSLOCATION PROTEIN 1"/>
    <property type="match status" value="1"/>
</dbReference>
<feature type="domain" description="Caspase family p20" evidence="1">
    <location>
        <begin position="67"/>
        <end position="196"/>
    </location>
</feature>
<dbReference type="InterPro" id="IPR001309">
    <property type="entry name" value="Pept_C14_p20"/>
</dbReference>
<proteinExistence type="predicted"/>
<dbReference type="EMBL" id="FLQX01000170">
    <property type="protein sequence ID" value="SBT10118.1"/>
    <property type="molecule type" value="Genomic_DNA"/>
</dbReference>
<dbReference type="GO" id="GO:0004197">
    <property type="term" value="F:cysteine-type endopeptidase activity"/>
    <property type="evidence" value="ECO:0007669"/>
    <property type="project" value="InterPro"/>
</dbReference>
<dbReference type="STRING" id="1860102.ACCAA_890003"/>
<evidence type="ECO:0000313" key="2">
    <source>
        <dbReference type="EMBL" id="SBT10118.1"/>
    </source>
</evidence>
<dbReference type="Proteomes" id="UP000199169">
    <property type="component" value="Unassembled WGS sequence"/>
</dbReference>